<gene>
    <name evidence="1" type="ORF">FHR38_002422</name>
</gene>
<name>A0A7W7SPQ5_9ACTN</name>
<sequence length="188" mass="19957">MRTKHPGRIPDAFIAIIALGCLVACSNGEPSGIRPDAGRAARSSPSPDLRTATAVEAALAAYAGYLTAIREAERSANPQHPELEKYLADPLLTRVGLAIRDAKEHGAMRTGTLISDPRVASVSLDTVPATVSIQDCLDTTNYQLVYIKDRSVVPGSASGRYVATATATRYADGRWLINAGTAHRDQPC</sequence>
<evidence type="ECO:0008006" key="3">
    <source>
        <dbReference type="Google" id="ProtNLM"/>
    </source>
</evidence>
<keyword evidence="2" id="KW-1185">Reference proteome</keyword>
<organism evidence="1 2">
    <name type="scientific">Micromonospora polyrhachis</name>
    <dbReference type="NCBI Taxonomy" id="1282883"/>
    <lineage>
        <taxon>Bacteria</taxon>
        <taxon>Bacillati</taxon>
        <taxon>Actinomycetota</taxon>
        <taxon>Actinomycetes</taxon>
        <taxon>Micromonosporales</taxon>
        <taxon>Micromonosporaceae</taxon>
        <taxon>Micromonospora</taxon>
    </lineage>
</organism>
<dbReference type="EMBL" id="JACHJW010000001">
    <property type="protein sequence ID" value="MBB4958689.1"/>
    <property type="molecule type" value="Genomic_DNA"/>
</dbReference>
<evidence type="ECO:0000313" key="1">
    <source>
        <dbReference type="EMBL" id="MBB4958689.1"/>
    </source>
</evidence>
<dbReference type="RefSeq" id="WP_184534744.1">
    <property type="nucleotide sequence ID" value="NZ_JACHJW010000001.1"/>
</dbReference>
<evidence type="ECO:0000313" key="2">
    <source>
        <dbReference type="Proteomes" id="UP000578819"/>
    </source>
</evidence>
<proteinExistence type="predicted"/>
<comment type="caution">
    <text evidence="1">The sequence shown here is derived from an EMBL/GenBank/DDBJ whole genome shotgun (WGS) entry which is preliminary data.</text>
</comment>
<dbReference type="AlphaFoldDB" id="A0A7W7SPQ5"/>
<accession>A0A7W7SPQ5</accession>
<protein>
    <recommendedName>
        <fullName evidence="3">Mce-associated membrane protein</fullName>
    </recommendedName>
</protein>
<reference evidence="1 2" key="1">
    <citation type="submission" date="2020-08" db="EMBL/GenBank/DDBJ databases">
        <title>Sequencing the genomes of 1000 actinobacteria strains.</title>
        <authorList>
            <person name="Klenk H.-P."/>
        </authorList>
    </citation>
    <scope>NUCLEOTIDE SEQUENCE [LARGE SCALE GENOMIC DNA]</scope>
    <source>
        <strain evidence="1 2">DSM 45886</strain>
    </source>
</reference>
<dbReference type="Proteomes" id="UP000578819">
    <property type="component" value="Unassembled WGS sequence"/>
</dbReference>